<evidence type="ECO:0000256" key="4">
    <source>
        <dbReference type="ARBA" id="ARBA00022729"/>
    </source>
</evidence>
<proteinExistence type="predicted"/>
<dbReference type="InterPro" id="IPR043504">
    <property type="entry name" value="Peptidase_S1_PA_chymotrypsin"/>
</dbReference>
<dbReference type="Pfam" id="PF00089">
    <property type="entry name" value="Trypsin"/>
    <property type="match status" value="1"/>
</dbReference>
<dbReference type="GO" id="GO:0005576">
    <property type="term" value="C:extracellular region"/>
    <property type="evidence" value="ECO:0007669"/>
    <property type="project" value="UniProtKB-SubCell"/>
</dbReference>
<organism evidence="9">
    <name type="scientific">Magallana gigas</name>
    <name type="common">Pacific oyster</name>
    <name type="synonym">Crassostrea gigas</name>
    <dbReference type="NCBI Taxonomy" id="29159"/>
    <lineage>
        <taxon>Eukaryota</taxon>
        <taxon>Metazoa</taxon>
        <taxon>Spiralia</taxon>
        <taxon>Lophotrochozoa</taxon>
        <taxon>Mollusca</taxon>
        <taxon>Bivalvia</taxon>
        <taxon>Autobranchia</taxon>
        <taxon>Pteriomorphia</taxon>
        <taxon>Ostreida</taxon>
        <taxon>Ostreoidea</taxon>
        <taxon>Ostreidae</taxon>
        <taxon>Magallana</taxon>
    </lineage>
</organism>
<keyword evidence="2" id="KW-0964">Secreted</keyword>
<dbReference type="GO" id="GO:0004252">
    <property type="term" value="F:serine-type endopeptidase activity"/>
    <property type="evidence" value="ECO:0007669"/>
    <property type="project" value="InterPro"/>
</dbReference>
<name>K1PNU1_MAGGI</name>
<reference evidence="9" key="1">
    <citation type="journal article" date="2012" name="Nature">
        <title>The oyster genome reveals stress adaptation and complexity of shell formation.</title>
        <authorList>
            <person name="Zhang G."/>
            <person name="Fang X."/>
            <person name="Guo X."/>
            <person name="Li L."/>
            <person name="Luo R."/>
            <person name="Xu F."/>
            <person name="Yang P."/>
            <person name="Zhang L."/>
            <person name="Wang X."/>
            <person name="Qi H."/>
            <person name="Xiong Z."/>
            <person name="Que H."/>
            <person name="Xie Y."/>
            <person name="Holland P.W."/>
            <person name="Paps J."/>
            <person name="Zhu Y."/>
            <person name="Wu F."/>
            <person name="Chen Y."/>
            <person name="Wang J."/>
            <person name="Peng C."/>
            <person name="Meng J."/>
            <person name="Yang L."/>
            <person name="Liu J."/>
            <person name="Wen B."/>
            <person name="Zhang N."/>
            <person name="Huang Z."/>
            <person name="Zhu Q."/>
            <person name="Feng Y."/>
            <person name="Mount A."/>
            <person name="Hedgecock D."/>
            <person name="Xu Z."/>
            <person name="Liu Y."/>
            <person name="Domazet-Loso T."/>
            <person name="Du Y."/>
            <person name="Sun X."/>
            <person name="Zhang S."/>
            <person name="Liu B."/>
            <person name="Cheng P."/>
            <person name="Jiang X."/>
            <person name="Li J."/>
            <person name="Fan D."/>
            <person name="Wang W."/>
            <person name="Fu W."/>
            <person name="Wang T."/>
            <person name="Wang B."/>
            <person name="Zhang J."/>
            <person name="Peng Z."/>
            <person name="Li Y."/>
            <person name="Li N."/>
            <person name="Wang J."/>
            <person name="Chen M."/>
            <person name="He Y."/>
            <person name="Tan F."/>
            <person name="Song X."/>
            <person name="Zheng Q."/>
            <person name="Huang R."/>
            <person name="Yang H."/>
            <person name="Du X."/>
            <person name="Chen L."/>
            <person name="Yang M."/>
            <person name="Gaffney P.M."/>
            <person name="Wang S."/>
            <person name="Luo L."/>
            <person name="She Z."/>
            <person name="Ming Y."/>
            <person name="Huang W."/>
            <person name="Zhang S."/>
            <person name="Huang B."/>
            <person name="Zhang Y."/>
            <person name="Qu T."/>
            <person name="Ni P."/>
            <person name="Miao G."/>
            <person name="Wang J."/>
            <person name="Wang Q."/>
            <person name="Steinberg C.E."/>
            <person name="Wang H."/>
            <person name="Li N."/>
            <person name="Qian L."/>
            <person name="Zhang G."/>
            <person name="Li Y."/>
            <person name="Yang H."/>
            <person name="Liu X."/>
            <person name="Wang J."/>
            <person name="Yin Y."/>
            <person name="Wang J."/>
        </authorList>
    </citation>
    <scope>NUCLEOTIDE SEQUENCE [LARGE SCALE GENOMIC DNA]</scope>
    <source>
        <strain evidence="9">05x7-T-G4-1.051#20</strain>
    </source>
</reference>
<dbReference type="PROSITE" id="PS00134">
    <property type="entry name" value="TRYPSIN_HIS"/>
    <property type="match status" value="1"/>
</dbReference>
<keyword evidence="8" id="KW-1015">Disulfide bond</keyword>
<dbReference type="GO" id="GO:0006508">
    <property type="term" value="P:proteolysis"/>
    <property type="evidence" value="ECO:0007669"/>
    <property type="project" value="UniProtKB-KW"/>
</dbReference>
<evidence type="ECO:0000256" key="2">
    <source>
        <dbReference type="ARBA" id="ARBA00022525"/>
    </source>
</evidence>
<dbReference type="AlphaFoldDB" id="K1PNU1"/>
<dbReference type="PRINTS" id="PR00722">
    <property type="entry name" value="CHYMOTRYPSIN"/>
</dbReference>
<dbReference type="PROSITE" id="PS50240">
    <property type="entry name" value="TRYPSIN_DOM"/>
    <property type="match status" value="1"/>
</dbReference>
<keyword evidence="5" id="KW-0378">Hydrolase</keyword>
<keyword evidence="4" id="KW-0732">Signal</keyword>
<evidence type="ECO:0000256" key="6">
    <source>
        <dbReference type="ARBA" id="ARBA00022825"/>
    </source>
</evidence>
<dbReference type="InterPro" id="IPR001314">
    <property type="entry name" value="Peptidase_S1A"/>
</dbReference>
<evidence type="ECO:0000256" key="1">
    <source>
        <dbReference type="ARBA" id="ARBA00004613"/>
    </source>
</evidence>
<evidence type="ECO:0000313" key="9">
    <source>
        <dbReference type="EMBL" id="EKC25752.1"/>
    </source>
</evidence>
<dbReference type="InterPro" id="IPR033116">
    <property type="entry name" value="TRYPSIN_SER"/>
</dbReference>
<dbReference type="SUPFAM" id="SSF50494">
    <property type="entry name" value="Trypsin-like serine proteases"/>
    <property type="match status" value="1"/>
</dbReference>
<protein>
    <submittedName>
        <fullName evidence="9">Plasminogen</fullName>
    </submittedName>
</protein>
<keyword evidence="3" id="KW-0645">Protease</keyword>
<dbReference type="PANTHER" id="PTHR24252:SF7">
    <property type="entry name" value="HYALIN"/>
    <property type="match status" value="1"/>
</dbReference>
<keyword evidence="7" id="KW-0865">Zymogen</keyword>
<dbReference type="InterPro" id="IPR009003">
    <property type="entry name" value="Peptidase_S1_PA"/>
</dbReference>
<dbReference type="SMART" id="SM00020">
    <property type="entry name" value="Tryp_SPc"/>
    <property type="match status" value="1"/>
</dbReference>
<dbReference type="Gene3D" id="2.40.10.10">
    <property type="entry name" value="Trypsin-like serine proteases"/>
    <property type="match status" value="1"/>
</dbReference>
<dbReference type="InterPro" id="IPR001254">
    <property type="entry name" value="Trypsin_dom"/>
</dbReference>
<evidence type="ECO:0000256" key="8">
    <source>
        <dbReference type="ARBA" id="ARBA00023157"/>
    </source>
</evidence>
<dbReference type="HOGENOM" id="CLU_006842_7_0_1"/>
<gene>
    <name evidence="9" type="ORF">CGI_10012381</name>
</gene>
<dbReference type="EMBL" id="JH816369">
    <property type="protein sequence ID" value="EKC25752.1"/>
    <property type="molecule type" value="Genomic_DNA"/>
</dbReference>
<accession>K1PNU1</accession>
<sequence>MRSTDRDGYVRRKFSICNPCSIKVTHLVLVLYHTMADSLFKGCFGMFISFLHLISEVSGRAVQPPTRQLIIGGTSADRWAWPWQAGIMVADQLICGGTLIQYDIVLTAAHCLMGRSKDSYKVVLGDYDRTVQEGGEQFIEVSAFETHPKFEGNFLSGYDVGIIHLVRNASLSESVGVIRTAEPGMVTPKLSKARCLITGWGVNSLATGDDELATQLQEADIEIISNKRCNSKRYWDGLVKRTNICAMYKGTAACQGDSGSPLVCCWGGSYILVGVTSWGSSTCKNYPSVYTDVSTISPWITSTVMALRNHHCTENTNSPVKLY</sequence>
<dbReference type="PROSITE" id="PS00135">
    <property type="entry name" value="TRYPSIN_SER"/>
    <property type="match status" value="1"/>
</dbReference>
<keyword evidence="6" id="KW-0720">Serine protease</keyword>
<dbReference type="FunFam" id="2.40.10.10:FF:000146">
    <property type="entry name" value="Serine protease 53"/>
    <property type="match status" value="1"/>
</dbReference>
<dbReference type="PANTHER" id="PTHR24252">
    <property type="entry name" value="ACROSIN-RELATED"/>
    <property type="match status" value="1"/>
</dbReference>
<evidence type="ECO:0000256" key="3">
    <source>
        <dbReference type="ARBA" id="ARBA00022670"/>
    </source>
</evidence>
<comment type="subcellular location">
    <subcellularLocation>
        <location evidence="1">Secreted</location>
    </subcellularLocation>
</comment>
<dbReference type="CDD" id="cd00190">
    <property type="entry name" value="Tryp_SPc"/>
    <property type="match status" value="1"/>
</dbReference>
<evidence type="ECO:0000256" key="7">
    <source>
        <dbReference type="ARBA" id="ARBA00023145"/>
    </source>
</evidence>
<evidence type="ECO:0000256" key="5">
    <source>
        <dbReference type="ARBA" id="ARBA00022801"/>
    </source>
</evidence>
<dbReference type="InterPro" id="IPR018114">
    <property type="entry name" value="TRYPSIN_HIS"/>
</dbReference>
<dbReference type="InParanoid" id="K1PNU1"/>